<evidence type="ECO:0000256" key="12">
    <source>
        <dbReference type="ARBA" id="ARBA00023136"/>
    </source>
</evidence>
<keyword evidence="7 14" id="KW-0812">Transmembrane</keyword>
<dbReference type="GO" id="GO:0046872">
    <property type="term" value="F:metal ion binding"/>
    <property type="evidence" value="ECO:0007669"/>
    <property type="project" value="UniProtKB-UniRule"/>
</dbReference>
<evidence type="ECO:0000313" key="16">
    <source>
        <dbReference type="EMBL" id="ETD22935.1"/>
    </source>
</evidence>
<dbReference type="GO" id="GO:0070818">
    <property type="term" value="F:protoporphyrinogen oxidase activity"/>
    <property type="evidence" value="ECO:0007669"/>
    <property type="project" value="UniProtKB-UniRule"/>
</dbReference>
<evidence type="ECO:0000256" key="11">
    <source>
        <dbReference type="ARBA" id="ARBA00023004"/>
    </source>
</evidence>
<dbReference type="PANTHER" id="PTHR40255:SF1">
    <property type="entry name" value="PROTOPORPHYRINOGEN IX OXIDASE"/>
    <property type="match status" value="1"/>
</dbReference>
<feature type="transmembrane region" description="Helical" evidence="14">
    <location>
        <begin position="60"/>
        <end position="81"/>
    </location>
</feature>
<sequence length="151" mass="17139">MEILLQSLSQNYLLIKSLHIISVICWMAGLFYLPRLFVYHAENSSNADFVAVVKLQEYRLFAYIMRPAMLASVITGVLMIGSDFGIFKSGVWIHIKLLFALLLLLYHIACGILVGRLQRGSSNLSGKFFRFFNEIPTILMIVIVVCAVMKF</sequence>
<dbReference type="EC" id="1.3.99.-" evidence="14 15"/>
<dbReference type="NCBIfam" id="TIGR00701">
    <property type="entry name" value="protoporphyrinogen oxidase HemJ"/>
    <property type="match status" value="1"/>
</dbReference>
<keyword evidence="17" id="KW-1185">Reference proteome</keyword>
<dbReference type="eggNOG" id="COG1981">
    <property type="taxonomic scope" value="Bacteria"/>
</dbReference>
<comment type="cofactor">
    <cofactor evidence="14 15">
        <name>heme b</name>
        <dbReference type="ChEBI" id="CHEBI:60344"/>
    </cofactor>
    <text evidence="14 15">Binds 1 heme b (iron(II)-protoporphyrin IX) group per subunit.</text>
</comment>
<dbReference type="RefSeq" id="WP_023928517.1">
    <property type="nucleotide sequence ID" value="NZ_KI669455.1"/>
</dbReference>
<dbReference type="EMBL" id="AZJI01000007">
    <property type="protein sequence ID" value="ETD22935.1"/>
    <property type="molecule type" value="Genomic_DNA"/>
</dbReference>
<dbReference type="PATRIC" id="fig|1357400.3.peg.2330"/>
<keyword evidence="12 14" id="KW-0472">Membrane</keyword>
<evidence type="ECO:0000256" key="14">
    <source>
        <dbReference type="HAMAP-Rule" id="MF_02239"/>
    </source>
</evidence>
<dbReference type="PANTHER" id="PTHR40255">
    <property type="entry name" value="UPF0093 MEMBRANE PROTEIN SLR1790"/>
    <property type="match status" value="1"/>
</dbReference>
<dbReference type="OrthoDB" id="9800824at2"/>
<comment type="subunit">
    <text evidence="14">Homodimer.</text>
</comment>
<evidence type="ECO:0000256" key="6">
    <source>
        <dbReference type="ARBA" id="ARBA00022617"/>
    </source>
</evidence>
<dbReference type="GO" id="GO:0006782">
    <property type="term" value="P:protoporphyrinogen IX biosynthetic process"/>
    <property type="evidence" value="ECO:0007669"/>
    <property type="project" value="UniProtKB-UniRule"/>
</dbReference>
<comment type="similarity">
    <text evidence="3 14 15">Belongs to the HemJ family.</text>
</comment>
<evidence type="ECO:0000256" key="15">
    <source>
        <dbReference type="PIRNR" id="PIRNR004638"/>
    </source>
</evidence>
<keyword evidence="8 14" id="KW-0479">Metal-binding</keyword>
<comment type="catalytic activity">
    <reaction evidence="13 14 15">
        <text>protoporphyrinogen IX + 3 A = protoporphyrin IX + 3 AH2</text>
        <dbReference type="Rhea" id="RHEA:62000"/>
        <dbReference type="ChEBI" id="CHEBI:13193"/>
        <dbReference type="ChEBI" id="CHEBI:17499"/>
        <dbReference type="ChEBI" id="CHEBI:57306"/>
        <dbReference type="ChEBI" id="CHEBI:57307"/>
    </reaction>
</comment>
<dbReference type="AlphaFoldDB" id="V8C7F4"/>
<comment type="subcellular location">
    <subcellularLocation>
        <location evidence="1 14">Cell membrane</location>
        <topology evidence="1 14">Multi-pass membrane protein</topology>
    </subcellularLocation>
</comment>
<comment type="pathway">
    <text evidence="2 14 15">Porphyrin-containing compound metabolism; protoporphyrin-IX biosynthesis; protoporphyrin-IX from protoporphyrinogen-IX: step 1/1.</text>
</comment>
<organism evidence="16 17">
    <name type="scientific">Helicobacter macacae MIT 99-5501</name>
    <dbReference type="NCBI Taxonomy" id="1357400"/>
    <lineage>
        <taxon>Bacteria</taxon>
        <taxon>Pseudomonadati</taxon>
        <taxon>Campylobacterota</taxon>
        <taxon>Epsilonproteobacteria</taxon>
        <taxon>Campylobacterales</taxon>
        <taxon>Helicobacteraceae</taxon>
        <taxon>Helicobacter</taxon>
    </lineage>
</organism>
<comment type="caution">
    <text evidence="16">The sequence shown here is derived from an EMBL/GenBank/DDBJ whole genome shotgun (WGS) entry which is preliminary data.</text>
</comment>
<reference evidence="16 17" key="1">
    <citation type="journal article" date="2014" name="Genome Announc.">
        <title>Draft genome sequences of six enterohepatic helicobacter species isolated from humans and one from rhesus macaques.</title>
        <authorList>
            <person name="Shen Z."/>
            <person name="Sheh A."/>
            <person name="Young S.K."/>
            <person name="Abouelliel A."/>
            <person name="Ward D.V."/>
            <person name="Earl A.M."/>
            <person name="Fox J.G."/>
        </authorList>
    </citation>
    <scope>NUCLEOTIDE SEQUENCE [LARGE SCALE GENOMIC DNA]</scope>
    <source>
        <strain evidence="16 17">MIT 99-5501</strain>
    </source>
</reference>
<evidence type="ECO:0000256" key="5">
    <source>
        <dbReference type="ARBA" id="ARBA00022475"/>
    </source>
</evidence>
<dbReference type="Proteomes" id="UP000018731">
    <property type="component" value="Unassembled WGS sequence"/>
</dbReference>
<dbReference type="STRING" id="1357400.HMPREF2086_01736"/>
<keyword evidence="5 14" id="KW-1003">Cell membrane</keyword>
<gene>
    <name evidence="16" type="ORF">HMPREF2086_01736</name>
</gene>
<dbReference type="InterPro" id="IPR005265">
    <property type="entry name" value="HemJ-like"/>
</dbReference>
<dbReference type="GO" id="GO:0005886">
    <property type="term" value="C:plasma membrane"/>
    <property type="evidence" value="ECO:0007669"/>
    <property type="project" value="UniProtKB-SubCell"/>
</dbReference>
<dbReference type="UniPathway" id="UPA00251">
    <property type="reaction ID" value="UER00324"/>
</dbReference>
<keyword evidence="11 14" id="KW-0408">Iron</keyword>
<dbReference type="HOGENOM" id="CLU_125006_0_1_7"/>
<evidence type="ECO:0000256" key="4">
    <source>
        <dbReference type="ARBA" id="ARBA00017504"/>
    </source>
</evidence>
<evidence type="ECO:0000256" key="8">
    <source>
        <dbReference type="ARBA" id="ARBA00022723"/>
    </source>
</evidence>
<accession>V8C7F4</accession>
<keyword evidence="10 14" id="KW-0560">Oxidoreductase</keyword>
<evidence type="ECO:0000256" key="9">
    <source>
        <dbReference type="ARBA" id="ARBA00022989"/>
    </source>
</evidence>
<comment type="function">
    <text evidence="14 15">Catalyzes the oxidation of protoporphyrinogen IX to protoporphyrin IX.</text>
</comment>
<keyword evidence="9 14" id="KW-1133">Transmembrane helix</keyword>
<feature type="transmembrane region" description="Helical" evidence="14">
    <location>
        <begin position="93"/>
        <end position="116"/>
    </location>
</feature>
<evidence type="ECO:0000256" key="10">
    <source>
        <dbReference type="ARBA" id="ARBA00023002"/>
    </source>
</evidence>
<feature type="binding site" description="axial binding residue" evidence="14">
    <location>
        <position position="96"/>
    </location>
    <ligand>
        <name>heme</name>
        <dbReference type="ChEBI" id="CHEBI:30413"/>
    </ligand>
    <ligandPart>
        <name>Fe</name>
        <dbReference type="ChEBI" id="CHEBI:18248"/>
    </ligandPart>
</feature>
<keyword evidence="6 14" id="KW-0349">Heme</keyword>
<evidence type="ECO:0000256" key="13">
    <source>
        <dbReference type="ARBA" id="ARBA00048390"/>
    </source>
</evidence>
<evidence type="ECO:0000256" key="3">
    <source>
        <dbReference type="ARBA" id="ARBA00006501"/>
    </source>
</evidence>
<dbReference type="PIRSF" id="PIRSF004638">
    <property type="entry name" value="UCP004638"/>
    <property type="match status" value="1"/>
</dbReference>
<dbReference type="HAMAP" id="MF_02239">
    <property type="entry name" value="HemJ"/>
    <property type="match status" value="1"/>
</dbReference>
<dbReference type="Pfam" id="PF03653">
    <property type="entry name" value="UPF0093"/>
    <property type="match status" value="1"/>
</dbReference>
<feature type="transmembrane region" description="Helical" evidence="14">
    <location>
        <begin position="12"/>
        <end position="33"/>
    </location>
</feature>
<evidence type="ECO:0000256" key="7">
    <source>
        <dbReference type="ARBA" id="ARBA00022692"/>
    </source>
</evidence>
<feature type="transmembrane region" description="Helical" evidence="14">
    <location>
        <begin position="128"/>
        <end position="149"/>
    </location>
</feature>
<evidence type="ECO:0000256" key="2">
    <source>
        <dbReference type="ARBA" id="ARBA00005073"/>
    </source>
</evidence>
<protein>
    <recommendedName>
        <fullName evidence="4 14">Protoporphyrinogen IX oxidase</fullName>
        <shortName evidence="14">PPO</shortName>
        <ecNumber evidence="14 15">1.3.99.-</ecNumber>
    </recommendedName>
</protein>
<name>V8C7F4_9HELI</name>
<evidence type="ECO:0000256" key="1">
    <source>
        <dbReference type="ARBA" id="ARBA00004651"/>
    </source>
</evidence>
<evidence type="ECO:0000313" key="17">
    <source>
        <dbReference type="Proteomes" id="UP000018731"/>
    </source>
</evidence>
<proteinExistence type="inferred from homology"/>
<feature type="binding site" description="axial binding residue" evidence="14">
    <location>
        <position position="19"/>
    </location>
    <ligand>
        <name>heme</name>
        <dbReference type="ChEBI" id="CHEBI:30413"/>
    </ligand>
    <ligandPart>
        <name>Fe</name>
        <dbReference type="ChEBI" id="CHEBI:18248"/>
    </ligandPart>
</feature>